<comment type="similarity">
    <text evidence="3">Belongs to the acetyltransferase family. RimJ subfamily.</text>
</comment>
<dbReference type="Pfam" id="PF13302">
    <property type="entry name" value="Acetyltransf_3"/>
    <property type="match status" value="1"/>
</dbReference>
<evidence type="ECO:0000256" key="3">
    <source>
        <dbReference type="ARBA" id="ARBA00038502"/>
    </source>
</evidence>
<keyword evidence="2" id="KW-0012">Acyltransferase</keyword>
<evidence type="ECO:0000313" key="5">
    <source>
        <dbReference type="EMBL" id="SJZ71291.1"/>
    </source>
</evidence>
<proteinExistence type="inferred from homology"/>
<dbReference type="InterPro" id="IPR016181">
    <property type="entry name" value="Acyl_CoA_acyltransferase"/>
</dbReference>
<name>A0A1T4MWJ8_9HYPH</name>
<sequence>MSVFDSLFHPVFPKVDADGILLRMPQAGDYIAWRDLRSRSRAFLTPWEPMWGPDELSRRSYQLRIQRYRQDARERTGYTFFLFDEPGRTLYGGATIGLIRRGVSQSCTLGYWMGEPYAGIGLMSRAVEALKHFVFDVEGLHRIEAACLPSNERSIRLLERAGFRREGYARHYLKIAGRWEDHYLYALLADEHVPRKGRKPLLAANLASAAS</sequence>
<dbReference type="Proteomes" id="UP000190135">
    <property type="component" value="Unassembled WGS sequence"/>
</dbReference>
<keyword evidence="6" id="KW-1185">Reference proteome</keyword>
<dbReference type="PANTHER" id="PTHR43792">
    <property type="entry name" value="GNAT FAMILY, PUTATIVE (AFU_ORTHOLOGUE AFUA_3G00765)-RELATED-RELATED"/>
    <property type="match status" value="1"/>
</dbReference>
<gene>
    <name evidence="5" type="ORF">SAMN05428963_102317</name>
</gene>
<dbReference type="PROSITE" id="PS51186">
    <property type="entry name" value="GNAT"/>
    <property type="match status" value="1"/>
</dbReference>
<dbReference type="InterPro" id="IPR000182">
    <property type="entry name" value="GNAT_dom"/>
</dbReference>
<accession>A0A1T4MWJ8</accession>
<evidence type="ECO:0000313" key="6">
    <source>
        <dbReference type="Proteomes" id="UP000190135"/>
    </source>
</evidence>
<evidence type="ECO:0000256" key="1">
    <source>
        <dbReference type="ARBA" id="ARBA00022679"/>
    </source>
</evidence>
<dbReference type="GO" id="GO:0005737">
    <property type="term" value="C:cytoplasm"/>
    <property type="evidence" value="ECO:0007669"/>
    <property type="project" value="TreeGrafter"/>
</dbReference>
<organism evidence="5 6">
    <name type="scientific">Consotaella salsifontis</name>
    <dbReference type="NCBI Taxonomy" id="1365950"/>
    <lineage>
        <taxon>Bacteria</taxon>
        <taxon>Pseudomonadati</taxon>
        <taxon>Pseudomonadota</taxon>
        <taxon>Alphaproteobacteria</taxon>
        <taxon>Hyphomicrobiales</taxon>
        <taxon>Aurantimonadaceae</taxon>
        <taxon>Consotaella</taxon>
    </lineage>
</organism>
<feature type="domain" description="N-acetyltransferase" evidence="4">
    <location>
        <begin position="31"/>
        <end position="190"/>
    </location>
</feature>
<dbReference type="PANTHER" id="PTHR43792:SF8">
    <property type="entry name" value="[RIBOSOMAL PROTEIN US5]-ALANINE N-ACETYLTRANSFERASE"/>
    <property type="match status" value="1"/>
</dbReference>
<dbReference type="InterPro" id="IPR051531">
    <property type="entry name" value="N-acetyltransferase"/>
</dbReference>
<dbReference type="STRING" id="1365950.SAMN05428963_102317"/>
<dbReference type="RefSeq" id="WP_078706983.1">
    <property type="nucleotide sequence ID" value="NZ_FUXL01000002.1"/>
</dbReference>
<evidence type="ECO:0000256" key="2">
    <source>
        <dbReference type="ARBA" id="ARBA00023315"/>
    </source>
</evidence>
<protein>
    <submittedName>
        <fullName evidence="5">Ribosomal-protein-alanine N-acetyltransferase</fullName>
    </submittedName>
</protein>
<dbReference type="SUPFAM" id="SSF55729">
    <property type="entry name" value="Acyl-CoA N-acyltransferases (Nat)"/>
    <property type="match status" value="1"/>
</dbReference>
<evidence type="ECO:0000259" key="4">
    <source>
        <dbReference type="PROSITE" id="PS51186"/>
    </source>
</evidence>
<dbReference type="Gene3D" id="3.40.630.30">
    <property type="match status" value="1"/>
</dbReference>
<reference evidence="5 6" key="1">
    <citation type="submission" date="2017-02" db="EMBL/GenBank/DDBJ databases">
        <authorList>
            <person name="Peterson S.W."/>
        </authorList>
    </citation>
    <scope>NUCLEOTIDE SEQUENCE [LARGE SCALE GENOMIC DNA]</scope>
    <source>
        <strain evidence="5 6">USBA 369</strain>
    </source>
</reference>
<keyword evidence="1 5" id="KW-0808">Transferase</keyword>
<dbReference type="GO" id="GO:0008999">
    <property type="term" value="F:protein-N-terminal-alanine acetyltransferase activity"/>
    <property type="evidence" value="ECO:0007669"/>
    <property type="project" value="TreeGrafter"/>
</dbReference>
<dbReference type="OrthoDB" id="9801669at2"/>
<dbReference type="EMBL" id="FUXL01000002">
    <property type="protein sequence ID" value="SJZ71291.1"/>
    <property type="molecule type" value="Genomic_DNA"/>
</dbReference>
<dbReference type="AlphaFoldDB" id="A0A1T4MWJ8"/>